<accession>A0A2T9XAL7</accession>
<comment type="caution">
    <text evidence="7">The sequence shown here is derived from an EMBL/GenBank/DDBJ whole genome shotgun (WGS) entry which is preliminary data.</text>
</comment>
<feature type="transmembrane region" description="Helical" evidence="6">
    <location>
        <begin position="26"/>
        <end position="49"/>
    </location>
</feature>
<feature type="transmembrane region" description="Helical" evidence="6">
    <location>
        <begin position="386"/>
        <end position="404"/>
    </location>
</feature>
<name>A0A2T9XAL7_9CREN</name>
<evidence type="ECO:0000313" key="8">
    <source>
        <dbReference type="Proteomes" id="UP000245638"/>
    </source>
</evidence>
<keyword evidence="4 6" id="KW-1133">Transmembrane helix</keyword>
<evidence type="ECO:0000256" key="6">
    <source>
        <dbReference type="SAM" id="Phobius"/>
    </source>
</evidence>
<feature type="transmembrane region" description="Helical" evidence="6">
    <location>
        <begin position="460"/>
        <end position="480"/>
    </location>
</feature>
<feature type="transmembrane region" description="Helical" evidence="6">
    <location>
        <begin position="55"/>
        <end position="75"/>
    </location>
</feature>
<evidence type="ECO:0000313" key="7">
    <source>
        <dbReference type="EMBL" id="PVU77101.1"/>
    </source>
</evidence>
<feature type="transmembrane region" description="Helical" evidence="6">
    <location>
        <begin position="272"/>
        <end position="292"/>
    </location>
</feature>
<feature type="transmembrane region" description="Helical" evidence="6">
    <location>
        <begin position="188"/>
        <end position="209"/>
    </location>
</feature>
<comment type="similarity">
    <text evidence="2">Belongs to the purine-cytosine permease (2.A.39) family.</text>
</comment>
<evidence type="ECO:0000256" key="2">
    <source>
        <dbReference type="ARBA" id="ARBA00008974"/>
    </source>
</evidence>
<gene>
    <name evidence="7" type="ORF">DDW13_01460</name>
</gene>
<dbReference type="Gene3D" id="1.10.4160.10">
    <property type="entry name" value="Hydantoin permease"/>
    <property type="match status" value="1"/>
</dbReference>
<sequence>MEKKNEFDRLLWNPDIAPAKVKNWGYLPLLGVWASIAAPNSMLVGSVGILFGFNIIQVILISLLGDLITLVPLIIQSHGAVKYGLAEPQLDRTRFGIWGTYIPSWIRFFVAMGFFGVQTFLITEATVGIALEIEGKAYLLSKYSAVTPEILVANFPCLFWGTFIIIIVVQTIILLLAKPIKASPSLKVLGYVMPIVSIISLTATFLYFVSLYPKALSIAFNQPFKPINVYDLSILLIFLTSNIHATQIISWPDIMRFGKSFKHMLVGQVGLPIFYTLVVAYGAIMSAITKVVTNSVTYDPSLLVVRFITEPLIAILILLAYSFTMLNTNIFSNVVPLVYDLNNTFPSKLSWYKGTIIVTLLGIMIGAWSLYLKGAYVYFSTWIDDISGLLGPIAGIIVADYAILKKFNIKVEDVYKRLGDYTYYKGFNINAIITLIIAFLIVFEPLYGPKILILELMKDASWISGFLISLGTYLLLCKIVNRKIIKRN</sequence>
<evidence type="ECO:0000256" key="1">
    <source>
        <dbReference type="ARBA" id="ARBA00004141"/>
    </source>
</evidence>
<feature type="transmembrane region" description="Helical" evidence="6">
    <location>
        <begin position="351"/>
        <end position="371"/>
    </location>
</feature>
<dbReference type="PANTHER" id="PTHR30618">
    <property type="entry name" value="NCS1 FAMILY PURINE/PYRIMIDINE TRANSPORTER"/>
    <property type="match status" value="1"/>
</dbReference>
<organism evidence="7 8">
    <name type="scientific">Acidianus hospitalis</name>
    <dbReference type="NCBI Taxonomy" id="563177"/>
    <lineage>
        <taxon>Archaea</taxon>
        <taxon>Thermoproteota</taxon>
        <taxon>Thermoprotei</taxon>
        <taxon>Sulfolobales</taxon>
        <taxon>Sulfolobaceae</taxon>
        <taxon>Acidianus</taxon>
    </lineage>
</organism>
<keyword evidence="5 6" id="KW-0472">Membrane</keyword>
<evidence type="ECO:0000256" key="3">
    <source>
        <dbReference type="ARBA" id="ARBA00022692"/>
    </source>
</evidence>
<feature type="transmembrane region" description="Helical" evidence="6">
    <location>
        <begin position="425"/>
        <end position="448"/>
    </location>
</feature>
<dbReference type="InterPro" id="IPR001248">
    <property type="entry name" value="Pur-cyt_permease"/>
</dbReference>
<dbReference type="GO" id="GO:0005886">
    <property type="term" value="C:plasma membrane"/>
    <property type="evidence" value="ECO:0007669"/>
    <property type="project" value="TreeGrafter"/>
</dbReference>
<evidence type="ECO:0000256" key="4">
    <source>
        <dbReference type="ARBA" id="ARBA00022989"/>
    </source>
</evidence>
<dbReference type="AlphaFoldDB" id="A0A2T9XAL7"/>
<dbReference type="Proteomes" id="UP000245638">
    <property type="component" value="Unassembled WGS sequence"/>
</dbReference>
<reference evidence="7 8" key="1">
    <citation type="journal article" date="2015" name="Appl. Environ. Microbiol.">
        <title>Nanoarchaeota, Their Sulfolobales Host, and Nanoarchaeota Virus Distribution across Yellowstone National Park Hot Springs.</title>
        <authorList>
            <person name="Munson-McGee J.H."/>
            <person name="Field E.K."/>
            <person name="Bateson M."/>
            <person name="Rooney C."/>
            <person name="Stepanauskas R."/>
            <person name="Young M.J."/>
        </authorList>
    </citation>
    <scope>NUCLEOTIDE SEQUENCE [LARGE SCALE GENOMIC DNA]</scope>
    <source>
        <strain evidence="7">SCGC AC-742_N10</strain>
    </source>
</reference>
<dbReference type="EMBL" id="QEFD01000050">
    <property type="protein sequence ID" value="PVU77101.1"/>
    <property type="molecule type" value="Genomic_DNA"/>
</dbReference>
<evidence type="ECO:0000256" key="5">
    <source>
        <dbReference type="ARBA" id="ARBA00023136"/>
    </source>
</evidence>
<dbReference type="PANTHER" id="PTHR30618:SF0">
    <property type="entry name" value="PURINE-URACIL PERMEASE NCS1"/>
    <property type="match status" value="1"/>
</dbReference>
<keyword evidence="3 6" id="KW-0812">Transmembrane</keyword>
<proteinExistence type="inferred from homology"/>
<dbReference type="InterPro" id="IPR045225">
    <property type="entry name" value="Uracil/uridine/allantoin_perm"/>
</dbReference>
<dbReference type="Pfam" id="PF02133">
    <property type="entry name" value="Transp_cyt_pur"/>
    <property type="match status" value="1"/>
</dbReference>
<protein>
    <submittedName>
        <fullName evidence="7">Uncharacterized protein</fullName>
    </submittedName>
</protein>
<dbReference type="GO" id="GO:0015205">
    <property type="term" value="F:nucleobase transmembrane transporter activity"/>
    <property type="evidence" value="ECO:0007669"/>
    <property type="project" value="TreeGrafter"/>
</dbReference>
<feature type="transmembrane region" description="Helical" evidence="6">
    <location>
        <begin position="312"/>
        <end position="339"/>
    </location>
</feature>
<feature type="transmembrane region" description="Helical" evidence="6">
    <location>
        <begin position="151"/>
        <end position="176"/>
    </location>
</feature>
<comment type="subcellular location">
    <subcellularLocation>
        <location evidence="1">Membrane</location>
        <topology evidence="1">Multi-pass membrane protein</topology>
    </subcellularLocation>
</comment>